<feature type="non-terminal residue" evidence="2">
    <location>
        <position position="1"/>
    </location>
</feature>
<dbReference type="Proteomes" id="UP001328107">
    <property type="component" value="Unassembled WGS sequence"/>
</dbReference>
<evidence type="ECO:0000313" key="3">
    <source>
        <dbReference type="Proteomes" id="UP001328107"/>
    </source>
</evidence>
<feature type="non-terminal residue" evidence="2">
    <location>
        <position position="183"/>
    </location>
</feature>
<comment type="caution">
    <text evidence="2">The sequence shown here is derived from an EMBL/GenBank/DDBJ whole genome shotgun (WGS) entry which is preliminary data.</text>
</comment>
<evidence type="ECO:0000256" key="1">
    <source>
        <dbReference type="SAM" id="MobiDB-lite"/>
    </source>
</evidence>
<organism evidence="2 3">
    <name type="scientific">Pristionchus mayeri</name>
    <dbReference type="NCBI Taxonomy" id="1317129"/>
    <lineage>
        <taxon>Eukaryota</taxon>
        <taxon>Metazoa</taxon>
        <taxon>Ecdysozoa</taxon>
        <taxon>Nematoda</taxon>
        <taxon>Chromadorea</taxon>
        <taxon>Rhabditida</taxon>
        <taxon>Rhabditina</taxon>
        <taxon>Diplogasteromorpha</taxon>
        <taxon>Diplogasteroidea</taxon>
        <taxon>Neodiplogasteridae</taxon>
        <taxon>Pristionchus</taxon>
    </lineage>
</organism>
<gene>
    <name evidence="2" type="ORF">PMAYCL1PPCAC_06816</name>
</gene>
<dbReference type="EMBL" id="BTRK01000002">
    <property type="protein sequence ID" value="GMR36621.1"/>
    <property type="molecule type" value="Genomic_DNA"/>
</dbReference>
<name>A0AAN5CCR5_9BILA</name>
<proteinExistence type="predicted"/>
<feature type="region of interest" description="Disordered" evidence="1">
    <location>
        <begin position="127"/>
        <end position="149"/>
    </location>
</feature>
<sequence length="183" mass="20400">FAILSHPTEGGMNGHSASFHRSFLPPLLSSLSTSNRFSYHSFSISRVRHLSMDLEKLLSNETVSVKADEEEDSKELLKPTPISNLTLASSLYESLISLYANPALLTQLNSAILSQSLLNPLLFPLETNDDETSETPKPVETRSKSSETMVDQMIPNTDKEGWCRNKKFILKTDTGFMCTLCKK</sequence>
<dbReference type="AlphaFoldDB" id="A0AAN5CCR5"/>
<evidence type="ECO:0000313" key="2">
    <source>
        <dbReference type="EMBL" id="GMR36621.1"/>
    </source>
</evidence>
<protein>
    <submittedName>
        <fullName evidence="2">Uncharacterized protein</fullName>
    </submittedName>
</protein>
<keyword evidence="3" id="KW-1185">Reference proteome</keyword>
<reference evidence="3" key="1">
    <citation type="submission" date="2022-10" db="EMBL/GenBank/DDBJ databases">
        <title>Genome assembly of Pristionchus species.</title>
        <authorList>
            <person name="Yoshida K."/>
            <person name="Sommer R.J."/>
        </authorList>
    </citation>
    <scope>NUCLEOTIDE SEQUENCE [LARGE SCALE GENOMIC DNA]</scope>
    <source>
        <strain evidence="3">RS5460</strain>
    </source>
</reference>
<accession>A0AAN5CCR5</accession>